<dbReference type="CDD" id="cd02440">
    <property type="entry name" value="AdoMet_MTases"/>
    <property type="match status" value="1"/>
</dbReference>
<dbReference type="SUPFAM" id="SSF53335">
    <property type="entry name" value="S-adenosyl-L-methionine-dependent methyltransferases"/>
    <property type="match status" value="1"/>
</dbReference>
<dbReference type="Pfam" id="PF05430">
    <property type="entry name" value="Methyltransf_30"/>
    <property type="match status" value="1"/>
</dbReference>
<dbReference type="EMBL" id="VSSQ01009068">
    <property type="protein sequence ID" value="MPM40623.1"/>
    <property type="molecule type" value="Genomic_DNA"/>
</dbReference>
<accession>A0A644ZPL2</accession>
<dbReference type="GO" id="GO:0016645">
    <property type="term" value="F:oxidoreductase activity, acting on the CH-NH group of donors"/>
    <property type="evidence" value="ECO:0007669"/>
    <property type="project" value="InterPro"/>
</dbReference>
<sequence length="233" mass="26736">MRRRVTISEDGSNTLTLEDYNESYHSVHGALSESLHIFIREGLKYFISKYPERSEISVLEAGLGTGLNCLLTAIELENHLQMRGINYIAVEKFPVTVDEAELLDYPSLFPGNKESVSIFKNIHSSPWNERRTICEKMILEKIQNSFEDEFPKIADKSIDIIYYDAFSPETQPELWRDEIFKELFRALKPGGILVTYSSKGIVKRALRESGFEVKRLHGPKGKKHIIRAEKPLS</sequence>
<comment type="caution">
    <text evidence="2">The sequence shown here is derived from an EMBL/GenBank/DDBJ whole genome shotgun (WGS) entry which is preliminary data.</text>
</comment>
<dbReference type="PANTHER" id="PTHR39963">
    <property type="entry name" value="SLL0983 PROTEIN"/>
    <property type="match status" value="1"/>
</dbReference>
<dbReference type="AlphaFoldDB" id="A0A644ZPL2"/>
<dbReference type="PANTHER" id="PTHR39963:SF1">
    <property type="entry name" value="MNMC-LIKE METHYLTRANSFERASE DOMAIN-CONTAINING PROTEIN"/>
    <property type="match status" value="1"/>
</dbReference>
<dbReference type="InterPro" id="IPR008471">
    <property type="entry name" value="MnmC-like_methylTransf"/>
</dbReference>
<organism evidence="2">
    <name type="scientific">bioreactor metagenome</name>
    <dbReference type="NCBI Taxonomy" id="1076179"/>
    <lineage>
        <taxon>unclassified sequences</taxon>
        <taxon>metagenomes</taxon>
        <taxon>ecological metagenomes</taxon>
    </lineage>
</organism>
<name>A0A644ZPL2_9ZZZZ</name>
<dbReference type="NCBIfam" id="NF033855">
    <property type="entry name" value="tRNA_MNMC2"/>
    <property type="match status" value="1"/>
</dbReference>
<protein>
    <submittedName>
        <fullName evidence="2">tRNA 5-methylaminomethyl-2-thiouridine biosynthesis bifunctional protein MnmC</fullName>
    </submittedName>
</protein>
<dbReference type="GO" id="GO:0004808">
    <property type="term" value="F:tRNA (5-methylaminomethyl-2-thiouridylate)(34)-methyltransferase activity"/>
    <property type="evidence" value="ECO:0007669"/>
    <property type="project" value="InterPro"/>
</dbReference>
<dbReference type="Gene3D" id="3.40.50.150">
    <property type="entry name" value="Vaccinia Virus protein VP39"/>
    <property type="match status" value="1"/>
</dbReference>
<evidence type="ECO:0000259" key="1">
    <source>
        <dbReference type="Pfam" id="PF05430"/>
    </source>
</evidence>
<dbReference type="InterPro" id="IPR047785">
    <property type="entry name" value="tRNA_MNMC2"/>
</dbReference>
<dbReference type="InterPro" id="IPR029063">
    <property type="entry name" value="SAM-dependent_MTases_sf"/>
</dbReference>
<gene>
    <name evidence="2" type="primary">mnmC_15</name>
    <name evidence="2" type="ORF">SDC9_87267</name>
</gene>
<proteinExistence type="predicted"/>
<evidence type="ECO:0000313" key="2">
    <source>
        <dbReference type="EMBL" id="MPM40623.1"/>
    </source>
</evidence>
<reference evidence="2" key="1">
    <citation type="submission" date="2019-08" db="EMBL/GenBank/DDBJ databases">
        <authorList>
            <person name="Kucharzyk K."/>
            <person name="Murdoch R.W."/>
            <person name="Higgins S."/>
            <person name="Loffler F."/>
        </authorList>
    </citation>
    <scope>NUCLEOTIDE SEQUENCE</scope>
</reference>
<feature type="domain" description="MnmC-like methyltransferase" evidence="1">
    <location>
        <begin position="151"/>
        <end position="230"/>
    </location>
</feature>